<comment type="caution">
    <text evidence="1">The sequence shown here is derived from an EMBL/GenBank/DDBJ whole genome shotgun (WGS) entry which is preliminary data.</text>
</comment>
<name>A0AAV0WK21_9HEMI</name>
<protein>
    <submittedName>
        <fullName evidence="1">Uncharacterized protein</fullName>
    </submittedName>
</protein>
<evidence type="ECO:0000313" key="2">
    <source>
        <dbReference type="Proteomes" id="UP001160148"/>
    </source>
</evidence>
<accession>A0AAV0WK21</accession>
<organism evidence="1 2">
    <name type="scientific">Macrosiphum euphorbiae</name>
    <name type="common">potato aphid</name>
    <dbReference type="NCBI Taxonomy" id="13131"/>
    <lineage>
        <taxon>Eukaryota</taxon>
        <taxon>Metazoa</taxon>
        <taxon>Ecdysozoa</taxon>
        <taxon>Arthropoda</taxon>
        <taxon>Hexapoda</taxon>
        <taxon>Insecta</taxon>
        <taxon>Pterygota</taxon>
        <taxon>Neoptera</taxon>
        <taxon>Paraneoptera</taxon>
        <taxon>Hemiptera</taxon>
        <taxon>Sternorrhyncha</taxon>
        <taxon>Aphidomorpha</taxon>
        <taxon>Aphidoidea</taxon>
        <taxon>Aphididae</taxon>
        <taxon>Macrosiphini</taxon>
        <taxon>Macrosiphum</taxon>
    </lineage>
</organism>
<reference evidence="1 2" key="1">
    <citation type="submission" date="2023-01" db="EMBL/GenBank/DDBJ databases">
        <authorList>
            <person name="Whitehead M."/>
        </authorList>
    </citation>
    <scope>NUCLEOTIDE SEQUENCE [LARGE SCALE GENOMIC DNA]</scope>
</reference>
<keyword evidence="2" id="KW-1185">Reference proteome</keyword>
<evidence type="ECO:0000313" key="1">
    <source>
        <dbReference type="EMBL" id="CAI6355977.1"/>
    </source>
</evidence>
<dbReference type="AlphaFoldDB" id="A0AAV0WK21"/>
<proteinExistence type="predicted"/>
<dbReference type="EMBL" id="CARXXK010000002">
    <property type="protein sequence ID" value="CAI6355977.1"/>
    <property type="molecule type" value="Genomic_DNA"/>
</dbReference>
<gene>
    <name evidence="1" type="ORF">MEUPH1_LOCUS11768</name>
</gene>
<dbReference type="Proteomes" id="UP001160148">
    <property type="component" value="Unassembled WGS sequence"/>
</dbReference>
<sequence length="128" mass="14836">MKFLKKTMNCIKAVILFWTCIIAFHASVTAHVFDDFPSERGHHFDDWDISAIKVNSCGGILKSIDIHYEFIRNARTKYLFDMYNYTNFKFDVRGPRVKTFTYDTSPCDEGMKHNLQTIGILPGKNNDS</sequence>